<evidence type="ECO:0008006" key="3">
    <source>
        <dbReference type="Google" id="ProtNLM"/>
    </source>
</evidence>
<dbReference type="Pfam" id="PF13585">
    <property type="entry name" value="CHU_C"/>
    <property type="match status" value="1"/>
</dbReference>
<dbReference type="EMBL" id="AAWS01000001">
    <property type="protein sequence ID" value="EAY31837.1"/>
    <property type="molecule type" value="Genomic_DNA"/>
</dbReference>
<reference evidence="1 2" key="1">
    <citation type="submission" date="2007-01" db="EMBL/GenBank/DDBJ databases">
        <authorList>
            <person name="Haygood M."/>
            <person name="Podell S."/>
            <person name="Anderson C."/>
            <person name="Hopkinson B."/>
            <person name="Roe K."/>
            <person name="Barbeau K."/>
            <person name="Gaasterland T."/>
            <person name="Ferriera S."/>
            <person name="Johnson J."/>
            <person name="Kravitz S."/>
            <person name="Beeson K."/>
            <person name="Sutton G."/>
            <person name="Rogers Y.-H."/>
            <person name="Friedman R."/>
            <person name="Frazier M."/>
            <person name="Venter J.C."/>
        </authorList>
    </citation>
    <scope>NUCLEOTIDE SEQUENCE [LARGE SCALE GENOMIC DNA]</scope>
    <source>
        <strain evidence="1 2">ATCC 23134</strain>
    </source>
</reference>
<sequence>MGRVLLEKLEDQNVPYTNPECSIGQLVTRKIIYGANLELSANVFDDARGYYVVWERCCRNNIITNINNPGGTGNVFYMEFPAVVRNATQFINSSPEFFTLKGDYACINQPFTFEFGAADPDGDQLRYSFVTPLAGNTDVNQPVLENSSFPAPYSNVSWQLGVNATNAIAPGMAIDANGRITVTPDKLGLFVFSVLCEEIRNGVVIGRVRRDFQILVIDCPTNQSPAVFVREKGEVNYYSSSDTIYIDLEKERCLDVFVRDPDFGQQISVSVNPINFQLRDAIFNNALQTNSNPNDSLSFDLCWPECLATDATNTPFIFDVIASDDGCVLPKRDTIRLTLIARRPANNPPNLSSNLTGNSTTVTVEDVIGFSLLGVDIDNDSLCIEAVGRGFDLAALGINFNPILGKGNISGDFSWTTSCVAVPDSVNEYMIDFIITEKLKCNSNQDTLTVKLIIKDKVVVLDQFLPANVFTPNNDGKNDVFKMPNLPNENCKYQFRQIDIFNRWGRRVFRSKDRNFEWSGGNAIPGIYYYHIDFKSVKYKGTVTLRK</sequence>
<organism evidence="1 2">
    <name type="scientific">Microscilla marina ATCC 23134</name>
    <dbReference type="NCBI Taxonomy" id="313606"/>
    <lineage>
        <taxon>Bacteria</taxon>
        <taxon>Pseudomonadati</taxon>
        <taxon>Bacteroidota</taxon>
        <taxon>Cytophagia</taxon>
        <taxon>Cytophagales</taxon>
        <taxon>Microscillaceae</taxon>
        <taxon>Microscilla</taxon>
    </lineage>
</organism>
<dbReference type="eggNOG" id="COG3291">
    <property type="taxonomic scope" value="Bacteria"/>
</dbReference>
<proteinExistence type="predicted"/>
<name>A1ZC35_MICM2</name>
<evidence type="ECO:0000313" key="1">
    <source>
        <dbReference type="EMBL" id="EAY31837.1"/>
    </source>
</evidence>
<dbReference type="InterPro" id="IPR026341">
    <property type="entry name" value="T9SS_type_B"/>
</dbReference>
<dbReference type="NCBIfam" id="TIGR04131">
    <property type="entry name" value="Bac_Flav_CTERM"/>
    <property type="match status" value="1"/>
</dbReference>
<dbReference type="OrthoDB" id="1490014at2"/>
<accession>A1ZC35</accession>
<evidence type="ECO:0000313" key="2">
    <source>
        <dbReference type="Proteomes" id="UP000004095"/>
    </source>
</evidence>
<dbReference type="RefSeq" id="WP_002692561.1">
    <property type="nucleotide sequence ID" value="NZ_AAWS01000001.1"/>
</dbReference>
<comment type="caution">
    <text evidence="1">The sequence shown here is derived from an EMBL/GenBank/DDBJ whole genome shotgun (WGS) entry which is preliminary data.</text>
</comment>
<gene>
    <name evidence="1" type="ORF">M23134_01866</name>
</gene>
<protein>
    <recommendedName>
        <fullName evidence="3">Gliding motility-associated C-terminal domain-containing protein</fullName>
    </recommendedName>
</protein>
<keyword evidence="2" id="KW-1185">Reference proteome</keyword>
<dbReference type="AlphaFoldDB" id="A1ZC35"/>
<dbReference type="Proteomes" id="UP000004095">
    <property type="component" value="Unassembled WGS sequence"/>
</dbReference>